<evidence type="ECO:0000256" key="8">
    <source>
        <dbReference type="ARBA" id="ARBA00022573"/>
    </source>
</evidence>
<dbReference type="RefSeq" id="WP_157203102.1">
    <property type="nucleotide sequence ID" value="NZ_DUIH01000006.1"/>
</dbReference>
<keyword evidence="13 19" id="KW-0472">Membrane</keyword>
<comment type="cofactor">
    <cofactor evidence="1 19">
        <name>Mg(2+)</name>
        <dbReference type="ChEBI" id="CHEBI:18420"/>
    </cofactor>
</comment>
<dbReference type="GO" id="GO:0005886">
    <property type="term" value="C:plasma membrane"/>
    <property type="evidence" value="ECO:0007669"/>
    <property type="project" value="UniProtKB-SubCell"/>
</dbReference>
<evidence type="ECO:0000256" key="17">
    <source>
        <dbReference type="ARBA" id="ARBA00048623"/>
    </source>
</evidence>
<feature type="transmembrane region" description="Helical" evidence="19">
    <location>
        <begin position="72"/>
        <end position="91"/>
    </location>
</feature>
<dbReference type="GO" id="GO:0008818">
    <property type="term" value="F:cobalamin 5'-phosphate synthase activity"/>
    <property type="evidence" value="ECO:0007669"/>
    <property type="project" value="UniProtKB-UniRule"/>
</dbReference>
<gene>
    <name evidence="19 20" type="primary">cobS</name>
    <name evidence="20" type="ORF">HA299_01440</name>
</gene>
<keyword evidence="10 19" id="KW-0812">Transmembrane</keyword>
<evidence type="ECO:0000256" key="7">
    <source>
        <dbReference type="ARBA" id="ARBA00022475"/>
    </source>
</evidence>
<evidence type="ECO:0000313" key="21">
    <source>
        <dbReference type="Proteomes" id="UP000600363"/>
    </source>
</evidence>
<evidence type="ECO:0000256" key="9">
    <source>
        <dbReference type="ARBA" id="ARBA00022679"/>
    </source>
</evidence>
<dbReference type="GO" id="GO:0009236">
    <property type="term" value="P:cobalamin biosynthetic process"/>
    <property type="evidence" value="ECO:0007669"/>
    <property type="project" value="UniProtKB-UniRule"/>
</dbReference>
<evidence type="ECO:0000256" key="12">
    <source>
        <dbReference type="ARBA" id="ARBA00022989"/>
    </source>
</evidence>
<dbReference type="HAMAP" id="MF_00719">
    <property type="entry name" value="CobS"/>
    <property type="match status" value="1"/>
</dbReference>
<dbReference type="UniPathway" id="UPA00148">
    <property type="reaction ID" value="UER00238"/>
</dbReference>
<evidence type="ECO:0000256" key="4">
    <source>
        <dbReference type="ARBA" id="ARBA00010561"/>
    </source>
</evidence>
<evidence type="ECO:0000256" key="6">
    <source>
        <dbReference type="ARBA" id="ARBA00015850"/>
    </source>
</evidence>
<dbReference type="Pfam" id="PF02654">
    <property type="entry name" value="CobS"/>
    <property type="match status" value="1"/>
</dbReference>
<dbReference type="EMBL" id="DUIH01000006">
    <property type="protein sequence ID" value="HIH69276.1"/>
    <property type="molecule type" value="Genomic_DNA"/>
</dbReference>
<protein>
    <recommendedName>
        <fullName evidence="6 19">Adenosylcobinamide-GDP ribazoletransferase</fullName>
        <ecNumber evidence="5 19">2.7.8.26</ecNumber>
    </recommendedName>
    <alternativeName>
        <fullName evidence="16 19">Cobalamin synthase</fullName>
    </alternativeName>
    <alternativeName>
        <fullName evidence="15 19">Cobalamin-5'-phosphate synthase</fullName>
    </alternativeName>
</protein>
<evidence type="ECO:0000313" key="20">
    <source>
        <dbReference type="EMBL" id="HIH69276.1"/>
    </source>
</evidence>
<keyword evidence="11 19" id="KW-0460">Magnesium</keyword>
<proteinExistence type="inferred from homology"/>
<evidence type="ECO:0000256" key="5">
    <source>
        <dbReference type="ARBA" id="ARBA00013200"/>
    </source>
</evidence>
<keyword evidence="9 19" id="KW-0808">Transferase</keyword>
<feature type="transmembrane region" description="Helical" evidence="19">
    <location>
        <begin position="196"/>
        <end position="226"/>
    </location>
</feature>
<evidence type="ECO:0000256" key="18">
    <source>
        <dbReference type="ARBA" id="ARBA00049504"/>
    </source>
</evidence>
<accession>A0A832RXM0</accession>
<dbReference type="InterPro" id="IPR003805">
    <property type="entry name" value="CobS"/>
</dbReference>
<dbReference type="EC" id="2.7.8.26" evidence="5 19"/>
<comment type="catalytic activity">
    <reaction evidence="17 19">
        <text>alpha-ribazole + adenosylcob(III)inamide-GDP = adenosylcob(III)alamin + GMP + H(+)</text>
        <dbReference type="Rhea" id="RHEA:16049"/>
        <dbReference type="ChEBI" id="CHEBI:10329"/>
        <dbReference type="ChEBI" id="CHEBI:15378"/>
        <dbReference type="ChEBI" id="CHEBI:18408"/>
        <dbReference type="ChEBI" id="CHEBI:58115"/>
        <dbReference type="ChEBI" id="CHEBI:60487"/>
        <dbReference type="EC" id="2.7.8.26"/>
    </reaction>
</comment>
<evidence type="ECO:0000256" key="1">
    <source>
        <dbReference type="ARBA" id="ARBA00001946"/>
    </source>
</evidence>
<comment type="catalytic activity">
    <reaction evidence="18 19">
        <text>alpha-ribazole 5'-phosphate + adenosylcob(III)inamide-GDP = adenosylcob(III)alamin 5'-phosphate + GMP + H(+)</text>
        <dbReference type="Rhea" id="RHEA:23560"/>
        <dbReference type="ChEBI" id="CHEBI:15378"/>
        <dbReference type="ChEBI" id="CHEBI:57918"/>
        <dbReference type="ChEBI" id="CHEBI:58115"/>
        <dbReference type="ChEBI" id="CHEBI:60487"/>
        <dbReference type="ChEBI" id="CHEBI:60493"/>
        <dbReference type="EC" id="2.7.8.26"/>
    </reaction>
</comment>
<comment type="subcellular location">
    <subcellularLocation>
        <location evidence="2 19">Cell membrane</location>
        <topology evidence="2 19">Multi-pass membrane protein</topology>
    </subcellularLocation>
</comment>
<evidence type="ECO:0000256" key="3">
    <source>
        <dbReference type="ARBA" id="ARBA00004663"/>
    </source>
</evidence>
<evidence type="ECO:0000256" key="16">
    <source>
        <dbReference type="ARBA" id="ARBA00032853"/>
    </source>
</evidence>
<evidence type="ECO:0000256" key="13">
    <source>
        <dbReference type="ARBA" id="ARBA00023136"/>
    </source>
</evidence>
<evidence type="ECO:0000256" key="2">
    <source>
        <dbReference type="ARBA" id="ARBA00004651"/>
    </source>
</evidence>
<feature type="transmembrane region" description="Helical" evidence="19">
    <location>
        <begin position="119"/>
        <end position="142"/>
    </location>
</feature>
<feature type="transmembrane region" description="Helical" evidence="19">
    <location>
        <begin position="43"/>
        <end position="66"/>
    </location>
</feature>
<dbReference type="AlphaFoldDB" id="A0A832RXM0"/>
<comment type="similarity">
    <text evidence="4 19">Belongs to the CobS family.</text>
</comment>
<comment type="function">
    <text evidence="14 19">Joins adenosylcobinamide-GDP and alpha-ribazole to generate adenosylcobalamin (Ado-cobalamin). Also synthesizes adenosylcobalamin 5'-phosphate from adenosylcobinamide-GDP and alpha-ribazole 5'-phosphate.</text>
</comment>
<name>A0A832RXM0_9EURY</name>
<comment type="pathway">
    <text evidence="3 19">Cofactor biosynthesis; adenosylcobalamin biosynthesis; adenosylcobalamin from cob(II)yrinate a,c-diamide: step 7/7.</text>
</comment>
<keyword evidence="12 19" id="KW-1133">Transmembrane helix</keyword>
<evidence type="ECO:0000256" key="15">
    <source>
        <dbReference type="ARBA" id="ARBA00032605"/>
    </source>
</evidence>
<dbReference type="PANTHER" id="PTHR34148:SF1">
    <property type="entry name" value="ADENOSYLCOBINAMIDE-GDP RIBAZOLETRANSFERASE"/>
    <property type="match status" value="1"/>
</dbReference>
<dbReference type="Proteomes" id="UP000600363">
    <property type="component" value="Unassembled WGS sequence"/>
</dbReference>
<sequence length="270" mass="27383">MSIYAGMSMSGFVDAFRAGFGVLSTIPVRCSDADVDALSKRMFVFVPVGVVLGALIGCAGAVAHLLPEAATPLMPLAVMYAIYFLCGLNHLDGLSDLGDGMTAHGAREKKVSAMKDTSIGVGGMGYVVMYLIALYAVLLTLVESVSPLVLAAALTVSEVCAKHTMVGVAAMGTPLHEGLGSVFVRHTGYSSLLTSLVLSVLIGALIAGMVGIIAVLAATLTSVMVVHRASAHFGGVSGDVLGASNELGRLAALLCMGVGAAVGGGAWRLL</sequence>
<evidence type="ECO:0000256" key="19">
    <source>
        <dbReference type="HAMAP-Rule" id="MF_00719"/>
    </source>
</evidence>
<comment type="caution">
    <text evidence="20">The sequence shown here is derived from an EMBL/GenBank/DDBJ whole genome shotgun (WGS) entry which is preliminary data.</text>
</comment>
<organism evidence="20 21">
    <name type="scientific">Methermicoccus shengliensis</name>
    <dbReference type="NCBI Taxonomy" id="660064"/>
    <lineage>
        <taxon>Archaea</taxon>
        <taxon>Methanobacteriati</taxon>
        <taxon>Methanobacteriota</taxon>
        <taxon>Stenosarchaea group</taxon>
        <taxon>Methanomicrobia</taxon>
        <taxon>Methanosarcinales</taxon>
        <taxon>Methermicoccaceae</taxon>
        <taxon>Methermicoccus</taxon>
    </lineage>
</organism>
<dbReference type="NCBIfam" id="TIGR00317">
    <property type="entry name" value="cobS"/>
    <property type="match status" value="1"/>
</dbReference>
<evidence type="ECO:0000256" key="11">
    <source>
        <dbReference type="ARBA" id="ARBA00022842"/>
    </source>
</evidence>
<dbReference type="PANTHER" id="PTHR34148">
    <property type="entry name" value="ADENOSYLCOBINAMIDE-GDP RIBAZOLETRANSFERASE"/>
    <property type="match status" value="1"/>
</dbReference>
<dbReference type="GO" id="GO:0051073">
    <property type="term" value="F:adenosylcobinamide-GDP ribazoletransferase activity"/>
    <property type="evidence" value="ECO:0007669"/>
    <property type="project" value="UniProtKB-UniRule"/>
</dbReference>
<keyword evidence="8 19" id="KW-0169">Cobalamin biosynthesis</keyword>
<evidence type="ECO:0000256" key="10">
    <source>
        <dbReference type="ARBA" id="ARBA00022692"/>
    </source>
</evidence>
<keyword evidence="7 19" id="KW-1003">Cell membrane</keyword>
<reference evidence="20" key="1">
    <citation type="journal article" date="2020" name="bioRxiv">
        <title>A rank-normalized archaeal taxonomy based on genome phylogeny resolves widespread incomplete and uneven classifications.</title>
        <authorList>
            <person name="Rinke C."/>
            <person name="Chuvochina M."/>
            <person name="Mussig A.J."/>
            <person name="Chaumeil P.-A."/>
            <person name="Waite D.W."/>
            <person name="Whitman W.B."/>
            <person name="Parks D.H."/>
            <person name="Hugenholtz P."/>
        </authorList>
    </citation>
    <scope>NUCLEOTIDE SEQUENCE</scope>
    <source>
        <strain evidence="20">UBA12518</strain>
    </source>
</reference>
<evidence type="ECO:0000256" key="14">
    <source>
        <dbReference type="ARBA" id="ARBA00025228"/>
    </source>
</evidence>